<name>A0A7X6CXJ1_9ACTN</name>
<accession>A0A7X6CXJ1</accession>
<evidence type="ECO:0000313" key="2">
    <source>
        <dbReference type="Proteomes" id="UP000578686"/>
    </source>
</evidence>
<sequence length="75" mass="8441">MNDLPSPFAPEGELHLYTPAQAAKWLPWTARTLKEKAYRREIVHSRGSRNSVQFSGADIRDVLRAQREPVLPAAA</sequence>
<gene>
    <name evidence="1" type="ORF">HCN56_01250</name>
</gene>
<dbReference type="AlphaFoldDB" id="A0A7X6CXJ1"/>
<protein>
    <submittedName>
        <fullName evidence="1">Helix-turn-helix domain-containing protein</fullName>
    </submittedName>
</protein>
<dbReference type="RefSeq" id="WP_167967533.1">
    <property type="nucleotide sequence ID" value="NZ_BHZG01000011.1"/>
</dbReference>
<evidence type="ECO:0000313" key="1">
    <source>
        <dbReference type="EMBL" id="NJQ04234.1"/>
    </source>
</evidence>
<organism evidence="1 2">
    <name type="scientific">Streptomyces lonarensis</name>
    <dbReference type="NCBI Taxonomy" id="700599"/>
    <lineage>
        <taxon>Bacteria</taxon>
        <taxon>Bacillati</taxon>
        <taxon>Actinomycetota</taxon>
        <taxon>Actinomycetes</taxon>
        <taxon>Kitasatosporales</taxon>
        <taxon>Streptomycetaceae</taxon>
        <taxon>Streptomyces</taxon>
    </lineage>
</organism>
<dbReference type="Proteomes" id="UP000578686">
    <property type="component" value="Unassembled WGS sequence"/>
</dbReference>
<proteinExistence type="predicted"/>
<reference evidence="1 2" key="1">
    <citation type="submission" date="2020-03" db="EMBL/GenBank/DDBJ databases">
        <title>Draft genome of Streptomyces sp. ventii, isolated from the Axial Seamount in the Pacific Ocean, and resequencing of the two type strains Streptomyces lonarensis strain NCL 716 and Streptomyces bohaiensis strain 11A07.</title>
        <authorList>
            <person name="Loughran R.M."/>
            <person name="Pfannmuller K.M."/>
            <person name="Wasson B.J."/>
            <person name="Deadmond M.C."/>
            <person name="Paddock B.E."/>
            <person name="Koyack M.J."/>
            <person name="Gallegos D.A."/>
            <person name="Mitchell E.A."/>
            <person name="Ushijima B."/>
            <person name="Saw J.H."/>
            <person name="Mcphail K.L."/>
            <person name="Videau P."/>
        </authorList>
    </citation>
    <scope>NUCLEOTIDE SEQUENCE [LARGE SCALE GENOMIC DNA]</scope>
    <source>
        <strain evidence="1 2">NCL716</strain>
    </source>
</reference>
<dbReference type="EMBL" id="JAAVJD010000004">
    <property type="protein sequence ID" value="NJQ04234.1"/>
    <property type="molecule type" value="Genomic_DNA"/>
</dbReference>
<comment type="caution">
    <text evidence="1">The sequence shown here is derived from an EMBL/GenBank/DDBJ whole genome shotgun (WGS) entry which is preliminary data.</text>
</comment>
<keyword evidence="2" id="KW-1185">Reference proteome</keyword>